<proteinExistence type="predicted"/>
<sequence>MFLSHRTSNVSLHFIPGSNTVWHIPIDLPISLNYRPKRLKACSLGDEDDLLYQSSLSHTPHVMRH</sequence>
<protein>
    <submittedName>
        <fullName evidence="1">Putative ovule protein</fullName>
    </submittedName>
</protein>
<reference evidence="1" key="1">
    <citation type="submission" date="2015-12" db="EMBL/GenBank/DDBJ databases">
        <title>Gene expression during late stages of embryo sac development: a critical building block for successful pollen-pistil interactions.</title>
        <authorList>
            <person name="Liu Y."/>
            <person name="Joly V."/>
            <person name="Sabar M."/>
            <person name="Matton D.P."/>
        </authorList>
    </citation>
    <scope>NUCLEOTIDE SEQUENCE</scope>
</reference>
<name>A0A0V0HA02_SOLCH</name>
<dbReference type="EMBL" id="GEDG01023017">
    <property type="protein sequence ID" value="JAP17048.1"/>
    <property type="molecule type" value="Transcribed_RNA"/>
</dbReference>
<organism evidence="1">
    <name type="scientific">Solanum chacoense</name>
    <name type="common">Chaco potato</name>
    <dbReference type="NCBI Taxonomy" id="4108"/>
    <lineage>
        <taxon>Eukaryota</taxon>
        <taxon>Viridiplantae</taxon>
        <taxon>Streptophyta</taxon>
        <taxon>Embryophyta</taxon>
        <taxon>Tracheophyta</taxon>
        <taxon>Spermatophyta</taxon>
        <taxon>Magnoliopsida</taxon>
        <taxon>eudicotyledons</taxon>
        <taxon>Gunneridae</taxon>
        <taxon>Pentapetalae</taxon>
        <taxon>asterids</taxon>
        <taxon>lamiids</taxon>
        <taxon>Solanales</taxon>
        <taxon>Solanaceae</taxon>
        <taxon>Solanoideae</taxon>
        <taxon>Solaneae</taxon>
        <taxon>Solanum</taxon>
    </lineage>
</organism>
<evidence type="ECO:0000313" key="1">
    <source>
        <dbReference type="EMBL" id="JAP17048.1"/>
    </source>
</evidence>
<dbReference type="AlphaFoldDB" id="A0A0V0HA02"/>
<accession>A0A0V0HA02</accession>